<evidence type="ECO:0000313" key="2">
    <source>
        <dbReference type="Proteomes" id="UP000289022"/>
    </source>
</evidence>
<dbReference type="Proteomes" id="UP000289022">
    <property type="component" value="Unassembled WGS sequence"/>
</dbReference>
<dbReference type="GO" id="GO:0016301">
    <property type="term" value="F:kinase activity"/>
    <property type="evidence" value="ECO:0007669"/>
    <property type="project" value="UniProtKB-KW"/>
</dbReference>
<feature type="non-terminal residue" evidence="1">
    <location>
        <position position="1"/>
    </location>
</feature>
<keyword evidence="1" id="KW-0808">Transferase</keyword>
<gene>
    <name evidence="1" type="ORF">EC518_08940</name>
</gene>
<accession>A0A438XAJ8</accession>
<name>A0A438XAJ8_HELPX</name>
<sequence>LYIQKSPTTTKLLQKNSRDYFKVLKEKLLWGESPSKKR</sequence>
<dbReference type="AlphaFoldDB" id="A0A438XAJ8"/>
<proteinExistence type="predicted"/>
<reference evidence="1 2" key="1">
    <citation type="submission" date="2018-11" db="EMBL/GenBank/DDBJ databases">
        <title>Genetic determinants and prediction of antibiotic resistance phenotypes in Helicobacter pylori.</title>
        <authorList>
            <person name="Wagner K."/>
        </authorList>
    </citation>
    <scope>NUCLEOTIDE SEQUENCE [LARGE SCALE GENOMIC DNA]</scope>
    <source>
        <strain evidence="1 2">ZH70</strain>
    </source>
</reference>
<evidence type="ECO:0000313" key="1">
    <source>
        <dbReference type="EMBL" id="RVZ33265.1"/>
    </source>
</evidence>
<protein>
    <submittedName>
        <fullName evidence="1">NAD(+) kinase</fullName>
    </submittedName>
</protein>
<keyword evidence="1" id="KW-0418">Kinase</keyword>
<comment type="caution">
    <text evidence="1">The sequence shown here is derived from an EMBL/GenBank/DDBJ whole genome shotgun (WGS) entry which is preliminary data.</text>
</comment>
<dbReference type="EMBL" id="RJGP01000581">
    <property type="protein sequence ID" value="RVZ33265.1"/>
    <property type="molecule type" value="Genomic_DNA"/>
</dbReference>
<organism evidence="1 2">
    <name type="scientific">Helicobacter pylori</name>
    <name type="common">Campylobacter pylori</name>
    <dbReference type="NCBI Taxonomy" id="210"/>
    <lineage>
        <taxon>Bacteria</taxon>
        <taxon>Pseudomonadati</taxon>
        <taxon>Campylobacterota</taxon>
        <taxon>Epsilonproteobacteria</taxon>
        <taxon>Campylobacterales</taxon>
        <taxon>Helicobacteraceae</taxon>
        <taxon>Helicobacter</taxon>
    </lineage>
</organism>